<gene>
    <name evidence="1" type="ORF">Q0590_26070</name>
</gene>
<evidence type="ECO:0000313" key="1">
    <source>
        <dbReference type="EMBL" id="MDO1449772.1"/>
    </source>
</evidence>
<comment type="caution">
    <text evidence="1">The sequence shown here is derived from an EMBL/GenBank/DDBJ whole genome shotgun (WGS) entry which is preliminary data.</text>
</comment>
<name>A0ABT8RGD3_9BACT</name>
<reference evidence="1" key="1">
    <citation type="submission" date="2023-07" db="EMBL/GenBank/DDBJ databases">
        <title>The genome sequence of Rhodocytophaga aerolata KACC 12507.</title>
        <authorList>
            <person name="Zhang X."/>
        </authorList>
    </citation>
    <scope>NUCLEOTIDE SEQUENCE</scope>
    <source>
        <strain evidence="1">KACC 12507</strain>
    </source>
</reference>
<dbReference type="Proteomes" id="UP001168528">
    <property type="component" value="Unassembled WGS sequence"/>
</dbReference>
<keyword evidence="2" id="KW-1185">Reference proteome</keyword>
<sequence>MLPKGPNTASIKRRGKTISNQDTLEVSGEFKATIDAKVFGVKFLSTGLESVQDENLEYKVSAAKGVKKVNTGHINIPLKIPYSDYLPIVRTGTSISYVGRK</sequence>
<evidence type="ECO:0008006" key="3">
    <source>
        <dbReference type="Google" id="ProtNLM"/>
    </source>
</evidence>
<organism evidence="1 2">
    <name type="scientific">Rhodocytophaga aerolata</name>
    <dbReference type="NCBI Taxonomy" id="455078"/>
    <lineage>
        <taxon>Bacteria</taxon>
        <taxon>Pseudomonadati</taxon>
        <taxon>Bacteroidota</taxon>
        <taxon>Cytophagia</taxon>
        <taxon>Cytophagales</taxon>
        <taxon>Rhodocytophagaceae</taxon>
        <taxon>Rhodocytophaga</taxon>
    </lineage>
</organism>
<protein>
    <recommendedName>
        <fullName evidence="3">YceI family protein</fullName>
    </recommendedName>
</protein>
<proteinExistence type="predicted"/>
<accession>A0ABT8RGD3</accession>
<evidence type="ECO:0000313" key="2">
    <source>
        <dbReference type="Proteomes" id="UP001168528"/>
    </source>
</evidence>
<dbReference type="EMBL" id="JAUKPO010000022">
    <property type="protein sequence ID" value="MDO1449772.1"/>
    <property type="molecule type" value="Genomic_DNA"/>
</dbReference>
<dbReference type="RefSeq" id="WP_302040576.1">
    <property type="nucleotide sequence ID" value="NZ_JAUKPO010000022.1"/>
</dbReference>